<dbReference type="InterPro" id="IPR001563">
    <property type="entry name" value="Peptidase_S10"/>
</dbReference>
<keyword evidence="4" id="KW-0732">Signal</keyword>
<evidence type="ECO:0000256" key="1">
    <source>
        <dbReference type="ARBA" id="ARBA00009431"/>
    </source>
</evidence>
<evidence type="ECO:0000256" key="5">
    <source>
        <dbReference type="ARBA" id="ARBA00022801"/>
    </source>
</evidence>
<sequence length="388" mass="44030">MDESSPLFVTPYIRSGKLLQARESSGPGASCSVGIFNQHGPFKVDSNLGLQKREVALNKEFAVLYVDNPFGAGFSFTENPLGYAKCQTDIANNLYEMLSQFFQLFNEYKNTSLWIAGESYGGKFATTIAHKIHSMGNEAKELGMNLTGILIGSGFCDPRNMLNYDEMLFQMGYIDDAEREYFKLEQAKIEKLIDNGSYADAFHGFNELIHKSIYGLESHFSRTVGFKSLFDHTSMANTNSKLYCDLLKQKSICKEIHVGGIEFGKDKFQCQKNLIQDFLFSVKPLLETLLDSDYPILFWNGNLDILIAPVITENYLKKLQWKGSSRYYSAGRKILKLDEKSDYVDGYIRNVDNLTFAIIRNAGHLTFLDKPETVIKLMTDFINEKNIK</sequence>
<dbReference type="Gene3D" id="3.40.50.1820">
    <property type="entry name" value="alpha/beta hydrolase"/>
    <property type="match status" value="1"/>
</dbReference>
<gene>
    <name evidence="8" type="ORF">RDWZM_006248</name>
</gene>
<proteinExistence type="inferred from homology"/>
<dbReference type="EC" id="3.4.16.-" evidence="7"/>
<dbReference type="GO" id="GO:0004185">
    <property type="term" value="F:serine-type carboxypeptidase activity"/>
    <property type="evidence" value="ECO:0007669"/>
    <property type="project" value="UniProtKB-UniRule"/>
</dbReference>
<dbReference type="PRINTS" id="PR00724">
    <property type="entry name" value="CRBOXYPTASEC"/>
</dbReference>
<name>A0A9Q0RP57_BLOTA</name>
<accession>A0A9Q0RP57</accession>
<keyword evidence="9" id="KW-1185">Reference proteome</keyword>
<evidence type="ECO:0000256" key="6">
    <source>
        <dbReference type="ARBA" id="ARBA00023180"/>
    </source>
</evidence>
<dbReference type="InterPro" id="IPR018202">
    <property type="entry name" value="Ser_caboxypep_ser_AS"/>
</dbReference>
<keyword evidence="5 7" id="KW-0378">Hydrolase</keyword>
<evidence type="ECO:0000313" key="8">
    <source>
        <dbReference type="EMBL" id="KAJ6220436.1"/>
    </source>
</evidence>
<comment type="caution">
    <text evidence="8">The sequence shown here is derived from an EMBL/GenBank/DDBJ whole genome shotgun (WGS) entry which is preliminary data.</text>
</comment>
<evidence type="ECO:0000256" key="3">
    <source>
        <dbReference type="ARBA" id="ARBA00022670"/>
    </source>
</evidence>
<organism evidence="8 9">
    <name type="scientific">Blomia tropicalis</name>
    <name type="common">Mite</name>
    <dbReference type="NCBI Taxonomy" id="40697"/>
    <lineage>
        <taxon>Eukaryota</taxon>
        <taxon>Metazoa</taxon>
        <taxon>Ecdysozoa</taxon>
        <taxon>Arthropoda</taxon>
        <taxon>Chelicerata</taxon>
        <taxon>Arachnida</taxon>
        <taxon>Acari</taxon>
        <taxon>Acariformes</taxon>
        <taxon>Sarcoptiformes</taxon>
        <taxon>Astigmata</taxon>
        <taxon>Glycyphagoidea</taxon>
        <taxon>Echimyopodidae</taxon>
        <taxon>Blomia</taxon>
    </lineage>
</organism>
<evidence type="ECO:0000313" key="9">
    <source>
        <dbReference type="Proteomes" id="UP001142055"/>
    </source>
</evidence>
<dbReference type="SUPFAM" id="SSF53474">
    <property type="entry name" value="alpha/beta-Hydrolases"/>
    <property type="match status" value="1"/>
</dbReference>
<reference evidence="8" key="1">
    <citation type="submission" date="2022-12" db="EMBL/GenBank/DDBJ databases">
        <title>Genome assemblies of Blomia tropicalis.</title>
        <authorList>
            <person name="Cui Y."/>
        </authorList>
    </citation>
    <scope>NUCLEOTIDE SEQUENCE</scope>
    <source>
        <tissue evidence="8">Adult mites</tissue>
    </source>
</reference>
<evidence type="ECO:0000256" key="7">
    <source>
        <dbReference type="RuleBase" id="RU361156"/>
    </source>
</evidence>
<comment type="similarity">
    <text evidence="1 7">Belongs to the peptidase S10 family.</text>
</comment>
<dbReference type="Pfam" id="PF00450">
    <property type="entry name" value="Peptidase_S10"/>
    <property type="match status" value="1"/>
</dbReference>
<keyword evidence="6" id="KW-0325">Glycoprotein</keyword>
<dbReference type="InterPro" id="IPR029058">
    <property type="entry name" value="AB_hydrolase_fold"/>
</dbReference>
<dbReference type="AlphaFoldDB" id="A0A9Q0RP57"/>
<dbReference type="EMBL" id="JAPWDV010000002">
    <property type="protein sequence ID" value="KAJ6220436.1"/>
    <property type="molecule type" value="Genomic_DNA"/>
</dbReference>
<dbReference type="GO" id="GO:0006508">
    <property type="term" value="P:proteolysis"/>
    <property type="evidence" value="ECO:0007669"/>
    <property type="project" value="UniProtKB-KW"/>
</dbReference>
<dbReference type="PANTHER" id="PTHR11802:SF472">
    <property type="entry name" value="SERINE CARBOXYPEPTIDASE CPVL-RELATED"/>
    <property type="match status" value="1"/>
</dbReference>
<dbReference type="Proteomes" id="UP001142055">
    <property type="component" value="Chromosome 2"/>
</dbReference>
<keyword evidence="3 7" id="KW-0645">Protease</keyword>
<evidence type="ECO:0000256" key="4">
    <source>
        <dbReference type="ARBA" id="ARBA00022729"/>
    </source>
</evidence>
<dbReference type="OMA" id="EAMHEDM"/>
<evidence type="ECO:0000256" key="2">
    <source>
        <dbReference type="ARBA" id="ARBA00022645"/>
    </source>
</evidence>
<dbReference type="PANTHER" id="PTHR11802">
    <property type="entry name" value="SERINE PROTEASE FAMILY S10 SERINE CARBOXYPEPTIDASE"/>
    <property type="match status" value="1"/>
</dbReference>
<protein>
    <recommendedName>
        <fullName evidence="7">Carboxypeptidase</fullName>
        <ecNumber evidence="7">3.4.16.-</ecNumber>
    </recommendedName>
</protein>
<keyword evidence="2 7" id="KW-0121">Carboxypeptidase</keyword>
<dbReference type="PROSITE" id="PS00131">
    <property type="entry name" value="CARBOXYPEPT_SER_SER"/>
    <property type="match status" value="1"/>
</dbReference>